<evidence type="ECO:0000313" key="1">
    <source>
        <dbReference type="EMBL" id="KAK3064891.1"/>
    </source>
</evidence>
<comment type="caution">
    <text evidence="1">The sequence shown here is derived from an EMBL/GenBank/DDBJ whole genome shotgun (WGS) entry which is preliminary data.</text>
</comment>
<proteinExistence type="predicted"/>
<gene>
    <name evidence="1" type="ORF">LTS18_002966</name>
</gene>
<evidence type="ECO:0000313" key="2">
    <source>
        <dbReference type="Proteomes" id="UP001186974"/>
    </source>
</evidence>
<name>A0ACC3DBK1_9PEZI</name>
<dbReference type="Proteomes" id="UP001186974">
    <property type="component" value="Unassembled WGS sequence"/>
</dbReference>
<keyword evidence="2" id="KW-1185">Reference proteome</keyword>
<dbReference type="EMBL" id="JAWDJW010006404">
    <property type="protein sequence ID" value="KAK3064891.1"/>
    <property type="molecule type" value="Genomic_DNA"/>
</dbReference>
<reference evidence="1" key="1">
    <citation type="submission" date="2024-09" db="EMBL/GenBank/DDBJ databases">
        <title>Black Yeasts Isolated from many extreme environments.</title>
        <authorList>
            <person name="Coleine C."/>
            <person name="Stajich J.E."/>
            <person name="Selbmann L."/>
        </authorList>
    </citation>
    <scope>NUCLEOTIDE SEQUENCE</scope>
    <source>
        <strain evidence="1">CCFEE 5737</strain>
    </source>
</reference>
<accession>A0ACC3DBK1</accession>
<sequence>MILRTRRVVPAAMTGSHVNQSATSFTQTFARLSGPIPGPPPQAFEELQQAEPEPHLHRSEMKRLMRTSRHSVESSTQIPITSLLSSWWFEFASWYLSALCLAAVLVILVKYDHKPVPFLPFGITINAIISVLSGVVKSALLVPIAEAIGQLKWNWFRGTSRDLADFEVIDEASRGPWGSLVLLLRTRLRSMACLGAAITVLIIALDPFFQQIVIISTRVVALDDGSYAETPRSIFYSVENVTALEMYPDGTSAAVQVQDDNMQAILQPLFFVEKLTIDEDGNAIAPNLTACGWYLNATSDRPVLMNGYALEPNSTEQDAGLSMRILLISFDVTTKESYYNGSVLYSHIRNPIMDFIIVSSPNGASDVYLNKTPVALECALSWCVNRINATSTLGIYREEVLESFQTDPNLPFPWIIDEEASTAHYNSNITITPEPPNNGTTSFGTASTTAFLVMLNFYQALFPSYITSSNASSPDQLRAFNIAVPTVPEIRKLRHKPWLKSSASLMKHMDEIAKAMTHTVRSANEGSDRWRGSALQLESYVDPRWEWLSLPALLIVCGLTFLILTVLDTSRRNDRIGIWKTSALAVLLNGVRDNNTTNIGNPSHFGRKGEKCAG</sequence>
<protein>
    <submittedName>
        <fullName evidence="1">Uncharacterized protein</fullName>
    </submittedName>
</protein>
<organism evidence="1 2">
    <name type="scientific">Coniosporium uncinatum</name>
    <dbReference type="NCBI Taxonomy" id="93489"/>
    <lineage>
        <taxon>Eukaryota</taxon>
        <taxon>Fungi</taxon>
        <taxon>Dikarya</taxon>
        <taxon>Ascomycota</taxon>
        <taxon>Pezizomycotina</taxon>
        <taxon>Dothideomycetes</taxon>
        <taxon>Dothideomycetes incertae sedis</taxon>
        <taxon>Coniosporium</taxon>
    </lineage>
</organism>